<name>A0A833CGD0_LACGS</name>
<feature type="domain" description="Mub B2-like" evidence="2">
    <location>
        <begin position="27"/>
        <end position="121"/>
    </location>
</feature>
<dbReference type="InterPro" id="IPR041558">
    <property type="entry name" value="MucBP_2"/>
</dbReference>
<dbReference type="InterPro" id="IPR041495">
    <property type="entry name" value="Mub_B2"/>
</dbReference>
<protein>
    <submittedName>
        <fullName evidence="3">Adhesin</fullName>
    </submittedName>
</protein>
<dbReference type="RefSeq" id="WP_003654927.1">
    <property type="nucleotide sequence ID" value="NZ_CP072178.1"/>
</dbReference>
<proteinExistence type="predicted"/>
<evidence type="ECO:0000313" key="4">
    <source>
        <dbReference type="Proteomes" id="UP000460112"/>
    </source>
</evidence>
<organism evidence="3 4">
    <name type="scientific">Lactobacillus gasseri</name>
    <dbReference type="NCBI Taxonomy" id="1596"/>
    <lineage>
        <taxon>Bacteria</taxon>
        <taxon>Bacillati</taxon>
        <taxon>Bacillota</taxon>
        <taxon>Bacilli</taxon>
        <taxon>Lactobacillales</taxon>
        <taxon>Lactobacillaceae</taxon>
        <taxon>Lactobacillus</taxon>
    </lineage>
</organism>
<reference evidence="3 4" key="1">
    <citation type="submission" date="2019-09" db="EMBL/GenBank/DDBJ databases">
        <title>Investigation of probiotic properties of different lactic acid bacteria.</title>
        <authorList>
            <person name="Jaomanjaka F."/>
            <person name="Blanc P."/>
        </authorList>
    </citation>
    <scope>NUCLEOTIDE SEQUENCE [LARGE SCALE GENOMIC DNA]</scope>
    <source>
        <strain evidence="3 4">BIO6369</strain>
    </source>
</reference>
<accession>A0A833CGD0</accession>
<dbReference type="Pfam" id="PF17966">
    <property type="entry name" value="Muc_B2"/>
    <property type="match status" value="2"/>
</dbReference>
<dbReference type="Gene3D" id="3.10.20.470">
    <property type="match status" value="2"/>
</dbReference>
<evidence type="ECO:0000259" key="2">
    <source>
        <dbReference type="Pfam" id="PF17966"/>
    </source>
</evidence>
<evidence type="ECO:0000259" key="1">
    <source>
        <dbReference type="Pfam" id="PF17965"/>
    </source>
</evidence>
<feature type="domain" description="Mucin binding" evidence="1">
    <location>
        <begin position="131"/>
        <end position="191"/>
    </location>
</feature>
<comment type="caution">
    <text evidence="3">The sequence shown here is derived from an EMBL/GenBank/DDBJ whole genome shotgun (WGS) entry which is preliminary data.</text>
</comment>
<dbReference type="Gene3D" id="2.60.40.4300">
    <property type="match status" value="2"/>
</dbReference>
<dbReference type="Proteomes" id="UP000460112">
    <property type="component" value="Unassembled WGS sequence"/>
</dbReference>
<gene>
    <name evidence="3" type="ORF">F8244_03075</name>
</gene>
<dbReference type="Pfam" id="PF17965">
    <property type="entry name" value="MucBP_2"/>
    <property type="match status" value="2"/>
</dbReference>
<dbReference type="AlphaFoldDB" id="A0A833CGD0"/>
<evidence type="ECO:0000313" key="3">
    <source>
        <dbReference type="EMBL" id="KAB1951492.1"/>
    </source>
</evidence>
<dbReference type="EMBL" id="WBOA01000001">
    <property type="protein sequence ID" value="KAB1951492.1"/>
    <property type="molecule type" value="Genomic_DNA"/>
</dbReference>
<sequence>MDDKFNQNENIDEHVVIDANHPGYGFTKEKLLKTITQTVHYVGAASRNPQDNVTRVSFSHVYIINKKSGKVVEDHGFQPKEKSMQLIGTPTLPGYIPDRVVVGGEKVTVNDLNKEYIVSFKLNMKPTNTIQKAKIRYVDLTNNNQLLTEDTVSGLANTPINYDPQLKIKHFEEQGYKLVANDFNHNGDVQFFGSLDDYCPVFIITFISAIEAVNVNNPVEWVDPSLYHRKSKLIVNFEGCSNPPEKIIQTTNWFRTITINKAAKKVISHGVYDKAWHADKERYQEIKVPVVQGYHADLDLIKPKSMTLDDQAITVQYHPNGHLIPVDEAGVAIPDAPTPQFVSDSSDASKVKNNQNVPKVSGYQATLATVTPANPGQDLTVVYEKINNNDDTLYINLNHDHESDSQTTVVRKNIDQKTDSKNNKVQTAIINFIDIDDHGHSITSSGKLSGRVGESINDLYSTEIPLKVLKEQGYKVIFDDFNENSEKQYFKDGVLPQIFTIGLSKKQSDNQSSQESSDLNEEYEKLRQTREQFKQIKPTIMDNSNELNSSQTVNKLIDIITGLLTLIFMLNRGDKK</sequence>
<feature type="domain" description="Mucin binding" evidence="1">
    <location>
        <begin position="426"/>
        <end position="503"/>
    </location>
</feature>
<feature type="domain" description="Mub B2-like" evidence="2">
    <location>
        <begin position="245"/>
        <end position="320"/>
    </location>
</feature>